<reference evidence="2 3" key="1">
    <citation type="submission" date="2024-02" db="EMBL/GenBank/DDBJ databases">
        <title>High-quality chromosome-scale genome assembly of Pensacola bahiagrass (Paspalum notatum Flugge var. saurae).</title>
        <authorList>
            <person name="Vega J.M."/>
            <person name="Podio M."/>
            <person name="Orjuela J."/>
            <person name="Siena L.A."/>
            <person name="Pessino S.C."/>
            <person name="Combes M.C."/>
            <person name="Mariac C."/>
            <person name="Albertini E."/>
            <person name="Pupilli F."/>
            <person name="Ortiz J.P.A."/>
            <person name="Leblanc O."/>
        </authorList>
    </citation>
    <scope>NUCLEOTIDE SEQUENCE [LARGE SCALE GENOMIC DNA]</scope>
    <source>
        <strain evidence="2">R1</strain>
        <tissue evidence="2">Leaf</tissue>
    </source>
</reference>
<dbReference type="Proteomes" id="UP001341281">
    <property type="component" value="Chromosome 08"/>
</dbReference>
<keyword evidence="3" id="KW-1185">Reference proteome</keyword>
<accession>A0AAQ3UFE4</accession>
<evidence type="ECO:0000313" key="3">
    <source>
        <dbReference type="Proteomes" id="UP001341281"/>
    </source>
</evidence>
<proteinExistence type="predicted"/>
<organism evidence="2 3">
    <name type="scientific">Paspalum notatum var. saurae</name>
    <dbReference type="NCBI Taxonomy" id="547442"/>
    <lineage>
        <taxon>Eukaryota</taxon>
        <taxon>Viridiplantae</taxon>
        <taxon>Streptophyta</taxon>
        <taxon>Embryophyta</taxon>
        <taxon>Tracheophyta</taxon>
        <taxon>Spermatophyta</taxon>
        <taxon>Magnoliopsida</taxon>
        <taxon>Liliopsida</taxon>
        <taxon>Poales</taxon>
        <taxon>Poaceae</taxon>
        <taxon>PACMAD clade</taxon>
        <taxon>Panicoideae</taxon>
        <taxon>Andropogonodae</taxon>
        <taxon>Paspaleae</taxon>
        <taxon>Paspalinae</taxon>
        <taxon>Paspalum</taxon>
    </lineage>
</organism>
<dbReference type="EMBL" id="CP144752">
    <property type="protein sequence ID" value="WVZ91125.1"/>
    <property type="molecule type" value="Genomic_DNA"/>
</dbReference>
<evidence type="ECO:0000313" key="2">
    <source>
        <dbReference type="EMBL" id="WVZ91125.1"/>
    </source>
</evidence>
<feature type="compositionally biased region" description="Polar residues" evidence="1">
    <location>
        <begin position="52"/>
        <end position="63"/>
    </location>
</feature>
<protein>
    <submittedName>
        <fullName evidence="2">Uncharacterized protein</fullName>
    </submittedName>
</protein>
<gene>
    <name evidence="2" type="ORF">U9M48_037338</name>
</gene>
<dbReference type="AlphaFoldDB" id="A0AAQ3UFE4"/>
<name>A0AAQ3UFE4_PASNO</name>
<feature type="compositionally biased region" description="Basic residues" evidence="1">
    <location>
        <begin position="64"/>
        <end position="86"/>
    </location>
</feature>
<sequence>RPAGGPLAQANSALHFFFLPVRSPARRVSSGVLFLSHARRRADDWTPPPCARSSSGSLPATSTHRGRKRGSQCARGRRRGRARAHG</sequence>
<evidence type="ECO:0000256" key="1">
    <source>
        <dbReference type="SAM" id="MobiDB-lite"/>
    </source>
</evidence>
<feature type="non-terminal residue" evidence="2">
    <location>
        <position position="1"/>
    </location>
</feature>
<feature type="region of interest" description="Disordered" evidence="1">
    <location>
        <begin position="42"/>
        <end position="86"/>
    </location>
</feature>
<feature type="non-terminal residue" evidence="2">
    <location>
        <position position="86"/>
    </location>
</feature>